<organism evidence="1 2">
    <name type="scientific">Algivirga pacifica</name>
    <dbReference type="NCBI Taxonomy" id="1162670"/>
    <lineage>
        <taxon>Bacteria</taxon>
        <taxon>Pseudomonadati</taxon>
        <taxon>Bacteroidota</taxon>
        <taxon>Cytophagia</taxon>
        <taxon>Cytophagales</taxon>
        <taxon>Flammeovirgaceae</taxon>
        <taxon>Algivirga</taxon>
    </lineage>
</organism>
<comment type="caution">
    <text evidence="1">The sequence shown here is derived from an EMBL/GenBank/DDBJ whole genome shotgun (WGS) entry which is preliminary data.</text>
</comment>
<dbReference type="EMBL" id="BAABJX010000010">
    <property type="protein sequence ID" value="GAA4823972.1"/>
    <property type="molecule type" value="Genomic_DNA"/>
</dbReference>
<proteinExistence type="predicted"/>
<evidence type="ECO:0000313" key="1">
    <source>
        <dbReference type="EMBL" id="GAA4823972.1"/>
    </source>
</evidence>
<reference evidence="2" key="1">
    <citation type="journal article" date="2019" name="Int. J. Syst. Evol. Microbiol.">
        <title>The Global Catalogue of Microorganisms (GCM) 10K type strain sequencing project: providing services to taxonomists for standard genome sequencing and annotation.</title>
        <authorList>
            <consortium name="The Broad Institute Genomics Platform"/>
            <consortium name="The Broad Institute Genome Sequencing Center for Infectious Disease"/>
            <person name="Wu L."/>
            <person name="Ma J."/>
        </authorList>
    </citation>
    <scope>NUCLEOTIDE SEQUENCE [LARGE SCALE GENOMIC DNA]</scope>
    <source>
        <strain evidence="2">JCM 18326</strain>
    </source>
</reference>
<dbReference type="Proteomes" id="UP001500298">
    <property type="component" value="Unassembled WGS sequence"/>
</dbReference>
<dbReference type="RefSeq" id="WP_345369016.1">
    <property type="nucleotide sequence ID" value="NZ_BAABJX010000010.1"/>
</dbReference>
<sequence length="100" mass="11755">MPTNTHSFSLIEGDFNFEEAKEIVLHLVDYKIRFHNVKNFNDELRFGKADERSIERLKQLKKTKEALKKFFEEMEGSDNTLKIHSSIDIEVVGNDKKIKI</sequence>
<accession>A0ABP9D2B6</accession>
<protein>
    <submittedName>
        <fullName evidence="1">Uncharacterized protein</fullName>
    </submittedName>
</protein>
<evidence type="ECO:0000313" key="2">
    <source>
        <dbReference type="Proteomes" id="UP001500298"/>
    </source>
</evidence>
<name>A0ABP9D2B6_9BACT</name>
<gene>
    <name evidence="1" type="ORF">GCM10023331_05580</name>
</gene>
<keyword evidence="2" id="KW-1185">Reference proteome</keyword>